<evidence type="ECO:0000313" key="2">
    <source>
        <dbReference type="Proteomes" id="UP000320762"/>
    </source>
</evidence>
<protein>
    <submittedName>
        <fullName evidence="1">Uncharacterized protein</fullName>
    </submittedName>
</protein>
<sequence length="136" mass="15530">MPPALSGRVNSELDKIQALLRAGSRAQRAEHEQLQDWSATEQRRQLAEERRWEDLSRRLDAVFEKINANKAGPGHGLDTFTTKDILIVMKEQHEKKLDELMVWARTMQDTQQQHRDELLSILSLASTPVSTNASLT</sequence>
<proteinExistence type="predicted"/>
<accession>A0A550C6V2</accession>
<name>A0A550C6V2_9AGAR</name>
<comment type="caution">
    <text evidence="1">The sequence shown here is derived from an EMBL/GenBank/DDBJ whole genome shotgun (WGS) entry which is preliminary data.</text>
</comment>
<dbReference type="Proteomes" id="UP000320762">
    <property type="component" value="Unassembled WGS sequence"/>
</dbReference>
<dbReference type="OrthoDB" id="3009041at2759"/>
<reference evidence="1 2" key="1">
    <citation type="journal article" date="2019" name="New Phytol.">
        <title>Comparative genomics reveals unique wood-decay strategies and fruiting body development in the Schizophyllaceae.</title>
        <authorList>
            <person name="Almasi E."/>
            <person name="Sahu N."/>
            <person name="Krizsan K."/>
            <person name="Balint B."/>
            <person name="Kovacs G.M."/>
            <person name="Kiss B."/>
            <person name="Cseklye J."/>
            <person name="Drula E."/>
            <person name="Henrissat B."/>
            <person name="Nagy I."/>
            <person name="Chovatia M."/>
            <person name="Adam C."/>
            <person name="LaButti K."/>
            <person name="Lipzen A."/>
            <person name="Riley R."/>
            <person name="Grigoriev I.V."/>
            <person name="Nagy L.G."/>
        </authorList>
    </citation>
    <scope>NUCLEOTIDE SEQUENCE [LARGE SCALE GENOMIC DNA]</scope>
    <source>
        <strain evidence="1 2">NL-1724</strain>
    </source>
</reference>
<keyword evidence="2" id="KW-1185">Reference proteome</keyword>
<organism evidence="1 2">
    <name type="scientific">Schizophyllum amplum</name>
    <dbReference type="NCBI Taxonomy" id="97359"/>
    <lineage>
        <taxon>Eukaryota</taxon>
        <taxon>Fungi</taxon>
        <taxon>Dikarya</taxon>
        <taxon>Basidiomycota</taxon>
        <taxon>Agaricomycotina</taxon>
        <taxon>Agaricomycetes</taxon>
        <taxon>Agaricomycetidae</taxon>
        <taxon>Agaricales</taxon>
        <taxon>Schizophyllaceae</taxon>
        <taxon>Schizophyllum</taxon>
    </lineage>
</organism>
<dbReference type="AlphaFoldDB" id="A0A550C6V2"/>
<gene>
    <name evidence="1" type="ORF">BD626DRAFT_460874</name>
</gene>
<dbReference type="EMBL" id="VDMD01000021">
    <property type="protein sequence ID" value="TRM60527.1"/>
    <property type="molecule type" value="Genomic_DNA"/>
</dbReference>
<evidence type="ECO:0000313" key="1">
    <source>
        <dbReference type="EMBL" id="TRM60527.1"/>
    </source>
</evidence>